<organism evidence="1 2">
    <name type="scientific">Blepharisma stoltei</name>
    <dbReference type="NCBI Taxonomy" id="1481888"/>
    <lineage>
        <taxon>Eukaryota</taxon>
        <taxon>Sar</taxon>
        <taxon>Alveolata</taxon>
        <taxon>Ciliophora</taxon>
        <taxon>Postciliodesmatophora</taxon>
        <taxon>Heterotrichea</taxon>
        <taxon>Heterotrichida</taxon>
        <taxon>Blepharismidae</taxon>
        <taxon>Blepharisma</taxon>
    </lineage>
</organism>
<accession>A0AAU9J5D9</accession>
<dbReference type="AlphaFoldDB" id="A0AAU9J5D9"/>
<reference evidence="1" key="1">
    <citation type="submission" date="2021-09" db="EMBL/GenBank/DDBJ databases">
        <authorList>
            <consortium name="AG Swart"/>
            <person name="Singh M."/>
            <person name="Singh A."/>
            <person name="Seah K."/>
            <person name="Emmerich C."/>
        </authorList>
    </citation>
    <scope>NUCLEOTIDE SEQUENCE</scope>
    <source>
        <strain evidence="1">ATCC30299</strain>
    </source>
</reference>
<gene>
    <name evidence="1" type="ORF">BSTOLATCC_MIC23376</name>
</gene>
<dbReference type="EMBL" id="CAJZBQ010000022">
    <property type="protein sequence ID" value="CAG9319167.1"/>
    <property type="molecule type" value="Genomic_DNA"/>
</dbReference>
<dbReference type="Proteomes" id="UP001162131">
    <property type="component" value="Unassembled WGS sequence"/>
</dbReference>
<keyword evidence="2" id="KW-1185">Reference proteome</keyword>
<comment type="caution">
    <text evidence="1">The sequence shown here is derived from an EMBL/GenBank/DDBJ whole genome shotgun (WGS) entry which is preliminary data.</text>
</comment>
<proteinExistence type="predicted"/>
<evidence type="ECO:0000313" key="1">
    <source>
        <dbReference type="EMBL" id="CAG9319167.1"/>
    </source>
</evidence>
<sequence length="72" mass="8878">MQCFKKFFWFKAIPKRLGLINWYLPKFSLCYWIYLEKIIERYAKGLILKLTQIFNFLNKNFNYCGKQKIKPS</sequence>
<protein>
    <submittedName>
        <fullName evidence="1">Uncharacterized protein</fullName>
    </submittedName>
</protein>
<name>A0AAU9J5D9_9CILI</name>
<evidence type="ECO:0000313" key="2">
    <source>
        <dbReference type="Proteomes" id="UP001162131"/>
    </source>
</evidence>